<dbReference type="InterPro" id="IPR044603">
    <property type="entry name" value="SAG101-like"/>
</dbReference>
<dbReference type="GO" id="GO:0006952">
    <property type="term" value="P:defense response"/>
    <property type="evidence" value="ECO:0007669"/>
    <property type="project" value="UniProtKB-KW"/>
</dbReference>
<organism evidence="9 10">
    <name type="scientific">Actinidia rufa</name>
    <dbReference type="NCBI Taxonomy" id="165716"/>
    <lineage>
        <taxon>Eukaryota</taxon>
        <taxon>Viridiplantae</taxon>
        <taxon>Streptophyta</taxon>
        <taxon>Embryophyta</taxon>
        <taxon>Tracheophyta</taxon>
        <taxon>Spermatophyta</taxon>
        <taxon>Magnoliopsida</taxon>
        <taxon>eudicotyledons</taxon>
        <taxon>Gunneridae</taxon>
        <taxon>Pentapetalae</taxon>
        <taxon>asterids</taxon>
        <taxon>Ericales</taxon>
        <taxon>Actinidiaceae</taxon>
        <taxon>Actinidia</taxon>
    </lineage>
</organism>
<evidence type="ECO:0000259" key="8">
    <source>
        <dbReference type="Pfam" id="PF18117"/>
    </source>
</evidence>
<dbReference type="GO" id="GO:0005737">
    <property type="term" value="C:cytoplasm"/>
    <property type="evidence" value="ECO:0007669"/>
    <property type="project" value="UniProtKB-SubCell"/>
</dbReference>
<dbReference type="EMBL" id="BJWL01000444">
    <property type="protein sequence ID" value="GFS45076.1"/>
    <property type="molecule type" value="Genomic_DNA"/>
</dbReference>
<dbReference type="AlphaFoldDB" id="A0A7J0DXX4"/>
<comment type="caution">
    <text evidence="9">The sequence shown here is derived from an EMBL/GenBank/DDBJ whole genome shotgun (WGS) entry which is preliminary data.</text>
</comment>
<keyword evidence="6" id="KW-0539">Nucleus</keyword>
<dbReference type="GO" id="GO:0006629">
    <property type="term" value="P:lipid metabolic process"/>
    <property type="evidence" value="ECO:0007669"/>
    <property type="project" value="InterPro"/>
</dbReference>
<dbReference type="OrthoDB" id="438440at2759"/>
<gene>
    <name evidence="9" type="ORF">Acr_00g0094000</name>
</gene>
<keyword evidence="5" id="KW-0611">Plant defense</keyword>
<keyword evidence="10" id="KW-1185">Reference proteome</keyword>
<dbReference type="GO" id="GO:0052689">
    <property type="term" value="F:carboxylic ester hydrolase activity"/>
    <property type="evidence" value="ECO:0007669"/>
    <property type="project" value="InterPro"/>
</dbReference>
<reference evidence="10" key="1">
    <citation type="submission" date="2019-07" db="EMBL/GenBank/DDBJ databases">
        <title>De Novo Assembly of kiwifruit Actinidia rufa.</title>
        <authorList>
            <person name="Sugita-Konishi S."/>
            <person name="Sato K."/>
            <person name="Mori E."/>
            <person name="Abe Y."/>
            <person name="Kisaki G."/>
            <person name="Hamano K."/>
            <person name="Suezawa K."/>
            <person name="Otani M."/>
            <person name="Fukuda T."/>
            <person name="Manabe T."/>
            <person name="Gomi K."/>
            <person name="Tabuchi M."/>
            <person name="Akimitsu K."/>
            <person name="Kataoka I."/>
        </authorList>
    </citation>
    <scope>NUCLEOTIDE SEQUENCE [LARGE SCALE GENOMIC DNA]</scope>
    <source>
        <strain evidence="10">cv. Fuchu</strain>
    </source>
</reference>
<keyword evidence="4" id="KW-0378">Hydrolase</keyword>
<dbReference type="InterPro" id="IPR041266">
    <property type="entry name" value="EDS1_EP"/>
</dbReference>
<evidence type="ECO:0000256" key="4">
    <source>
        <dbReference type="ARBA" id="ARBA00022801"/>
    </source>
</evidence>
<evidence type="ECO:0000256" key="2">
    <source>
        <dbReference type="ARBA" id="ARBA00004496"/>
    </source>
</evidence>
<evidence type="ECO:0000256" key="6">
    <source>
        <dbReference type="ARBA" id="ARBA00023242"/>
    </source>
</evidence>
<evidence type="ECO:0000313" key="10">
    <source>
        <dbReference type="Proteomes" id="UP000585474"/>
    </source>
</evidence>
<dbReference type="Gene3D" id="3.40.50.1820">
    <property type="entry name" value="alpha/beta hydrolase"/>
    <property type="match status" value="1"/>
</dbReference>
<evidence type="ECO:0000256" key="1">
    <source>
        <dbReference type="ARBA" id="ARBA00004123"/>
    </source>
</evidence>
<dbReference type="PANTHER" id="PTHR46898:SF3">
    <property type="entry name" value="FUNGAL LIPASE-LIKE DOMAIN-CONTAINING PROTEIN"/>
    <property type="match status" value="1"/>
</dbReference>
<evidence type="ECO:0000259" key="7">
    <source>
        <dbReference type="Pfam" id="PF01764"/>
    </source>
</evidence>
<dbReference type="PANTHER" id="PTHR46898">
    <property type="entry name" value="SENESCENCE-ASSOCIATED CARBOXYLESTERASE 101"/>
    <property type="match status" value="1"/>
</dbReference>
<dbReference type="InterPro" id="IPR029058">
    <property type="entry name" value="AB_hydrolase_fold"/>
</dbReference>
<comment type="subcellular location">
    <subcellularLocation>
        <location evidence="2">Cytoplasm</location>
    </subcellularLocation>
    <subcellularLocation>
        <location evidence="1">Nucleus</location>
    </subcellularLocation>
</comment>
<dbReference type="Proteomes" id="UP000585474">
    <property type="component" value="Unassembled WGS sequence"/>
</dbReference>
<dbReference type="InterPro" id="IPR002921">
    <property type="entry name" value="Fungal_lipase-type"/>
</dbReference>
<name>A0A7J0DXX4_9ERIC</name>
<dbReference type="Pfam" id="PF18117">
    <property type="entry name" value="EDS1_EP"/>
    <property type="match status" value="1"/>
</dbReference>
<dbReference type="SUPFAM" id="SSF53474">
    <property type="entry name" value="alpha/beta-Hydrolases"/>
    <property type="match status" value="1"/>
</dbReference>
<feature type="domain" description="Fungal lipase-type" evidence="7">
    <location>
        <begin position="107"/>
        <end position="212"/>
    </location>
</feature>
<protein>
    <submittedName>
        <fullName evidence="9">Senescence-associated gene 101</fullName>
    </submittedName>
</protein>
<dbReference type="GO" id="GO:0005634">
    <property type="term" value="C:nucleus"/>
    <property type="evidence" value="ECO:0007669"/>
    <property type="project" value="UniProtKB-SubCell"/>
</dbReference>
<evidence type="ECO:0000313" key="9">
    <source>
        <dbReference type="EMBL" id="GFS45076.1"/>
    </source>
</evidence>
<proteinExistence type="predicted"/>
<keyword evidence="3" id="KW-0963">Cytoplasm</keyword>
<sequence>MNQPTLFTSGLELANVVVSSDLLYHSWAAIEKVYRETSVNDLTSTFSIKYKVYEQPQKATVIAFVSSPTCTIHHLQGQGGRDLVSSADLRENFPVFEFVSTKVNPTFSIHRAAVTLFASHKDQISSLKDQYGKTRPLIVTGNSIGGSIASLFTLWLLESVSPTDTKRPLCITFGSPLLGDKGLQAAILERPTWNSCFLHVASNQDPIPKLFASPHNALAVESTSHASIYKPFGTILLCSKSGCACFEDPESTLDLMVTNQVPNEGLQISHYGVILETLKCRVICRGISELGEWNNVSPLQTGIFEQIEATKVGRTLQQQQNVDINSLITMIERRTKDLVARKRKVFDPNKELNKRKISMAYIEWFMKVSKSRGGCYDVFKTEESKRREEIVKQKSILTLYWKKMVREAEKMPQKDGAFFITRWLYGGTNYRRMVEPLDIAEFYKKGKKDYLAGRSDHYKLLEQWVKDKKPEGRQSNTNKRTRACSLTEDSCFWARVEEAIIWCKSLEDGETGPEDKELLAKNLVEFENYAMDLIRNYGASPEIFLKQSSFMKWWENYAIIKGTSYHSLLTNFMTNRKYEGYA</sequence>
<accession>A0A7J0DXX4</accession>
<feature type="domain" description="EDS1 EP" evidence="8">
    <location>
        <begin position="361"/>
        <end position="572"/>
    </location>
</feature>
<evidence type="ECO:0000256" key="5">
    <source>
        <dbReference type="ARBA" id="ARBA00022821"/>
    </source>
</evidence>
<dbReference type="Pfam" id="PF01764">
    <property type="entry name" value="Lipase_3"/>
    <property type="match status" value="1"/>
</dbReference>
<evidence type="ECO:0000256" key="3">
    <source>
        <dbReference type="ARBA" id="ARBA00022490"/>
    </source>
</evidence>